<evidence type="ECO:0000313" key="2">
    <source>
        <dbReference type="EMBL" id="ELY50104.1"/>
    </source>
</evidence>
<keyword evidence="2" id="KW-0030">Aminoacyl-tRNA synthetase</keyword>
<dbReference type="STRING" id="1227499.C493_19736"/>
<feature type="domain" description="Threonyl/alanyl tRNA synthetase SAD" evidence="1">
    <location>
        <begin position="9"/>
        <end position="52"/>
    </location>
</feature>
<dbReference type="GO" id="GO:0002161">
    <property type="term" value="F:aminoacyl-tRNA deacylase activity"/>
    <property type="evidence" value="ECO:0007669"/>
    <property type="project" value="UniProtKB-ARBA"/>
</dbReference>
<gene>
    <name evidence="2" type="ORF">C493_19736</name>
</gene>
<reference evidence="2 3" key="1">
    <citation type="journal article" date="2014" name="PLoS Genet.">
        <title>Phylogenetically driven sequencing of extremely halophilic archaea reveals strategies for static and dynamic osmo-response.</title>
        <authorList>
            <person name="Becker E.A."/>
            <person name="Seitzer P.M."/>
            <person name="Tritt A."/>
            <person name="Larsen D."/>
            <person name="Krusor M."/>
            <person name="Yao A.I."/>
            <person name="Wu D."/>
            <person name="Madern D."/>
            <person name="Eisen J.A."/>
            <person name="Darling A.E."/>
            <person name="Facciotti M.T."/>
        </authorList>
    </citation>
    <scope>NUCLEOTIDE SEQUENCE [LARGE SCALE GENOMIC DNA]</scope>
    <source>
        <strain evidence="2 3">JCM 12255</strain>
    </source>
</reference>
<organism evidence="2 3">
    <name type="scientific">Natronolimnohabitans innermongolicus JCM 12255</name>
    <dbReference type="NCBI Taxonomy" id="1227499"/>
    <lineage>
        <taxon>Archaea</taxon>
        <taxon>Methanobacteriati</taxon>
        <taxon>Methanobacteriota</taxon>
        <taxon>Stenosarchaea group</taxon>
        <taxon>Halobacteria</taxon>
        <taxon>Halobacteriales</taxon>
        <taxon>Natrialbaceae</taxon>
        <taxon>Natronolimnohabitans</taxon>
    </lineage>
</organism>
<dbReference type="InterPro" id="IPR018163">
    <property type="entry name" value="Thr/Ala-tRNA-synth_IIc_edit"/>
</dbReference>
<sequence length="94" mass="9448">GAGTSGLGATTVGGGDPWDVAACGGTHVRNTREVGPVTVLGQAAAGGVTRIDLAVGPKAIERRTAEKRAVFATTHALEVDLDGVPEELGWPKTT</sequence>
<evidence type="ECO:0000259" key="1">
    <source>
        <dbReference type="SMART" id="SM00863"/>
    </source>
</evidence>
<name>L9WKW9_9EURY</name>
<comment type="caution">
    <text evidence="2">The sequence shown here is derived from an EMBL/GenBank/DDBJ whole genome shotgun (WGS) entry which is preliminary data.</text>
</comment>
<dbReference type="Proteomes" id="UP000011602">
    <property type="component" value="Unassembled WGS sequence"/>
</dbReference>
<dbReference type="eggNOG" id="arCOG01255">
    <property type="taxonomic scope" value="Archaea"/>
</dbReference>
<protein>
    <submittedName>
        <fullName evidence="2">Threonyl-tRNA synthetase</fullName>
    </submittedName>
</protein>
<feature type="non-terminal residue" evidence="2">
    <location>
        <position position="1"/>
    </location>
</feature>
<dbReference type="SMART" id="SM00863">
    <property type="entry name" value="tRNA_SAD"/>
    <property type="match status" value="1"/>
</dbReference>
<dbReference type="AlphaFoldDB" id="L9WKW9"/>
<dbReference type="Gene3D" id="3.30.980.10">
    <property type="entry name" value="Threonyl-trna Synthetase, Chain A, domain 2"/>
    <property type="match status" value="1"/>
</dbReference>
<dbReference type="SUPFAM" id="SSF55186">
    <property type="entry name" value="ThrRS/AlaRS common domain"/>
    <property type="match status" value="1"/>
</dbReference>
<evidence type="ECO:0000313" key="3">
    <source>
        <dbReference type="Proteomes" id="UP000011602"/>
    </source>
</evidence>
<dbReference type="EMBL" id="AOHZ01000089">
    <property type="protein sequence ID" value="ELY50104.1"/>
    <property type="molecule type" value="Genomic_DNA"/>
</dbReference>
<proteinExistence type="predicted"/>
<dbReference type="GO" id="GO:0005524">
    <property type="term" value="F:ATP binding"/>
    <property type="evidence" value="ECO:0007669"/>
    <property type="project" value="InterPro"/>
</dbReference>
<keyword evidence="3" id="KW-1185">Reference proteome</keyword>
<dbReference type="GO" id="GO:0043039">
    <property type="term" value="P:tRNA aminoacylation"/>
    <property type="evidence" value="ECO:0007669"/>
    <property type="project" value="InterPro"/>
</dbReference>
<accession>L9WKW9</accession>
<dbReference type="InterPro" id="IPR012947">
    <property type="entry name" value="tRNA_SAD"/>
</dbReference>
<dbReference type="GO" id="GO:0004812">
    <property type="term" value="F:aminoacyl-tRNA ligase activity"/>
    <property type="evidence" value="ECO:0007669"/>
    <property type="project" value="UniProtKB-KW"/>
</dbReference>
<dbReference type="Pfam" id="PF07973">
    <property type="entry name" value="tRNA_SAD"/>
    <property type="match status" value="1"/>
</dbReference>
<keyword evidence="2" id="KW-0436">Ligase</keyword>